<dbReference type="KEGG" id="mft:XA26_13300"/>
<dbReference type="STRING" id="1766.XA26_13300"/>
<proteinExistence type="predicted"/>
<dbReference type="Proteomes" id="UP000057134">
    <property type="component" value="Chromosome"/>
</dbReference>
<accession>A0A0N9XY45</accession>
<protein>
    <submittedName>
        <fullName evidence="1">Uncharacterized protein</fullName>
    </submittedName>
</protein>
<evidence type="ECO:0000313" key="2">
    <source>
        <dbReference type="Proteomes" id="UP000057134"/>
    </source>
</evidence>
<keyword evidence="2" id="KW-1185">Reference proteome</keyword>
<sequence>MHVAQERLYGFGKAIEEFRLGLSEQGRIPAEPQCRKAISGFSRRIDENVFEYTAKLSSKDPDIREFVLKSSGKVGK</sequence>
<dbReference type="AlphaFoldDB" id="A0A0N9XY45"/>
<name>A0A0N9XY45_MYCFO</name>
<gene>
    <name evidence="1" type="ORF">XA26_13300</name>
</gene>
<dbReference type="EMBL" id="CP011269">
    <property type="protein sequence ID" value="ALI25182.1"/>
    <property type="molecule type" value="Genomic_DNA"/>
</dbReference>
<evidence type="ECO:0000313" key="1">
    <source>
        <dbReference type="EMBL" id="ALI25182.1"/>
    </source>
</evidence>
<reference evidence="1 2" key="1">
    <citation type="journal article" date="2015" name="MBio">
        <title>Enzymatic Degradation of Phenazines Can Generate Energy and Protect Sensitive Organisms from Toxicity.</title>
        <authorList>
            <person name="Costa K.C."/>
            <person name="Bergkessel M."/>
            <person name="Saunders S."/>
            <person name="Korlach J."/>
            <person name="Newman D.K."/>
        </authorList>
    </citation>
    <scope>NUCLEOTIDE SEQUENCE [LARGE SCALE GENOMIC DNA]</scope>
    <source>
        <strain evidence="1 2">CT6</strain>
    </source>
</reference>
<organism evidence="1 2">
    <name type="scientific">Mycolicibacterium fortuitum</name>
    <name type="common">Mycobacterium fortuitum</name>
    <dbReference type="NCBI Taxonomy" id="1766"/>
    <lineage>
        <taxon>Bacteria</taxon>
        <taxon>Bacillati</taxon>
        <taxon>Actinomycetota</taxon>
        <taxon>Actinomycetes</taxon>
        <taxon>Mycobacteriales</taxon>
        <taxon>Mycobacteriaceae</taxon>
        <taxon>Mycolicibacterium</taxon>
    </lineage>
</organism>